<dbReference type="Gene3D" id="3.30.200.20">
    <property type="entry name" value="Phosphorylase Kinase, domain 1"/>
    <property type="match status" value="1"/>
</dbReference>
<dbReference type="PANTHER" id="PTHR47634">
    <property type="entry name" value="PROTEIN KINASE DOMAIN-CONTAINING PROTEIN-RELATED"/>
    <property type="match status" value="1"/>
</dbReference>
<dbReference type="EMBL" id="MDYO01000066">
    <property type="protein sequence ID" value="OQD89200.1"/>
    <property type="molecule type" value="Genomic_DNA"/>
</dbReference>
<comment type="catalytic activity">
    <reaction evidence="7">
        <text>L-threonyl-[protein] + ATP = O-phospho-L-threonyl-[protein] + ADP + H(+)</text>
        <dbReference type="Rhea" id="RHEA:46608"/>
        <dbReference type="Rhea" id="RHEA-COMP:11060"/>
        <dbReference type="Rhea" id="RHEA-COMP:11605"/>
        <dbReference type="ChEBI" id="CHEBI:15378"/>
        <dbReference type="ChEBI" id="CHEBI:30013"/>
        <dbReference type="ChEBI" id="CHEBI:30616"/>
        <dbReference type="ChEBI" id="CHEBI:61977"/>
        <dbReference type="ChEBI" id="CHEBI:456216"/>
        <dbReference type="EC" id="2.7.11.1"/>
    </reaction>
</comment>
<dbReference type="InterPro" id="IPR051334">
    <property type="entry name" value="SRPK"/>
</dbReference>
<evidence type="ECO:0000313" key="10">
    <source>
        <dbReference type="EMBL" id="OQD89200.1"/>
    </source>
</evidence>
<keyword evidence="11" id="KW-1185">Reference proteome</keyword>
<name>A0A1V6QJ12_9EURO</name>
<dbReference type="AlphaFoldDB" id="A0A1V6QJ12"/>
<dbReference type="SUPFAM" id="SSF56112">
    <property type="entry name" value="Protein kinase-like (PK-like)"/>
    <property type="match status" value="1"/>
</dbReference>
<evidence type="ECO:0000256" key="4">
    <source>
        <dbReference type="ARBA" id="ARBA00022741"/>
    </source>
</evidence>
<evidence type="ECO:0000256" key="6">
    <source>
        <dbReference type="ARBA" id="ARBA00022840"/>
    </source>
</evidence>
<keyword evidence="4" id="KW-0547">Nucleotide-binding</keyword>
<dbReference type="GO" id="GO:0005634">
    <property type="term" value="C:nucleus"/>
    <property type="evidence" value="ECO:0007669"/>
    <property type="project" value="TreeGrafter"/>
</dbReference>
<dbReference type="STRING" id="60172.A0A1V6QJ12"/>
<dbReference type="SMART" id="SM00220">
    <property type="entry name" value="S_TKc"/>
    <property type="match status" value="1"/>
</dbReference>
<keyword evidence="6" id="KW-0067">ATP-binding</keyword>
<comment type="catalytic activity">
    <reaction evidence="8">
        <text>L-seryl-[protein] + ATP = O-phospho-L-seryl-[protein] + ADP + H(+)</text>
        <dbReference type="Rhea" id="RHEA:17989"/>
        <dbReference type="Rhea" id="RHEA-COMP:9863"/>
        <dbReference type="Rhea" id="RHEA-COMP:11604"/>
        <dbReference type="ChEBI" id="CHEBI:15378"/>
        <dbReference type="ChEBI" id="CHEBI:29999"/>
        <dbReference type="ChEBI" id="CHEBI:30616"/>
        <dbReference type="ChEBI" id="CHEBI:83421"/>
        <dbReference type="ChEBI" id="CHEBI:456216"/>
        <dbReference type="EC" id="2.7.11.1"/>
    </reaction>
</comment>
<evidence type="ECO:0000256" key="1">
    <source>
        <dbReference type="ARBA" id="ARBA00012513"/>
    </source>
</evidence>
<dbReference type="GO" id="GO:0005524">
    <property type="term" value="F:ATP binding"/>
    <property type="evidence" value="ECO:0007669"/>
    <property type="project" value="UniProtKB-KW"/>
</dbReference>
<dbReference type="PANTHER" id="PTHR47634:SF9">
    <property type="entry name" value="PROTEIN KINASE DOMAIN-CONTAINING PROTEIN-RELATED"/>
    <property type="match status" value="1"/>
</dbReference>
<evidence type="ECO:0000259" key="9">
    <source>
        <dbReference type="PROSITE" id="PS50011"/>
    </source>
</evidence>
<dbReference type="Gene3D" id="1.10.510.10">
    <property type="entry name" value="Transferase(Phosphotransferase) domain 1"/>
    <property type="match status" value="1"/>
</dbReference>
<dbReference type="InterPro" id="IPR000719">
    <property type="entry name" value="Prot_kinase_dom"/>
</dbReference>
<accession>A0A1V6QJ12</accession>
<evidence type="ECO:0000313" key="11">
    <source>
        <dbReference type="Proteomes" id="UP000191612"/>
    </source>
</evidence>
<evidence type="ECO:0000256" key="2">
    <source>
        <dbReference type="ARBA" id="ARBA00022527"/>
    </source>
</evidence>
<protein>
    <recommendedName>
        <fullName evidence="1">non-specific serine/threonine protein kinase</fullName>
        <ecNumber evidence="1">2.7.11.1</ecNumber>
    </recommendedName>
</protein>
<dbReference type="GO" id="GO:0000245">
    <property type="term" value="P:spliceosomal complex assembly"/>
    <property type="evidence" value="ECO:0007669"/>
    <property type="project" value="TreeGrafter"/>
</dbReference>
<comment type="caution">
    <text evidence="10">The sequence shown here is derived from an EMBL/GenBank/DDBJ whole genome shotgun (WGS) entry which is preliminary data.</text>
</comment>
<keyword evidence="5" id="KW-0418">Kinase</keyword>
<keyword evidence="2" id="KW-0723">Serine/threonine-protein kinase</keyword>
<keyword evidence="3" id="KW-0808">Transferase</keyword>
<dbReference type="EC" id="2.7.11.1" evidence="1"/>
<dbReference type="PROSITE" id="PS50011">
    <property type="entry name" value="PROTEIN_KINASE_DOM"/>
    <property type="match status" value="1"/>
</dbReference>
<dbReference type="GO" id="GO:0050684">
    <property type="term" value="P:regulation of mRNA processing"/>
    <property type="evidence" value="ECO:0007669"/>
    <property type="project" value="TreeGrafter"/>
</dbReference>
<dbReference type="GO" id="GO:0004674">
    <property type="term" value="F:protein serine/threonine kinase activity"/>
    <property type="evidence" value="ECO:0007669"/>
    <property type="project" value="UniProtKB-KW"/>
</dbReference>
<proteinExistence type="predicted"/>
<feature type="domain" description="Protein kinase" evidence="9">
    <location>
        <begin position="39"/>
        <end position="326"/>
    </location>
</feature>
<evidence type="ECO:0000256" key="8">
    <source>
        <dbReference type="ARBA" id="ARBA00048679"/>
    </source>
</evidence>
<reference evidence="11" key="1">
    <citation type="journal article" date="2017" name="Nat. Microbiol.">
        <title>Global analysis of biosynthetic gene clusters reveals vast potential of secondary metabolite production in Penicillium species.</title>
        <authorList>
            <person name="Nielsen J.C."/>
            <person name="Grijseels S."/>
            <person name="Prigent S."/>
            <person name="Ji B."/>
            <person name="Dainat J."/>
            <person name="Nielsen K.F."/>
            <person name="Frisvad J.C."/>
            <person name="Workman M."/>
            <person name="Nielsen J."/>
        </authorList>
    </citation>
    <scope>NUCLEOTIDE SEQUENCE [LARGE SCALE GENOMIC DNA]</scope>
    <source>
        <strain evidence="11">IBT 29525</strain>
    </source>
</reference>
<dbReference type="Proteomes" id="UP000191612">
    <property type="component" value="Unassembled WGS sequence"/>
</dbReference>
<gene>
    <name evidence="10" type="ORF">PENSOL_c066G07333</name>
</gene>
<organism evidence="10 11">
    <name type="scientific">Penicillium solitum</name>
    <dbReference type="NCBI Taxonomy" id="60172"/>
    <lineage>
        <taxon>Eukaryota</taxon>
        <taxon>Fungi</taxon>
        <taxon>Dikarya</taxon>
        <taxon>Ascomycota</taxon>
        <taxon>Pezizomycotina</taxon>
        <taxon>Eurotiomycetes</taxon>
        <taxon>Eurotiomycetidae</taxon>
        <taxon>Eurotiales</taxon>
        <taxon>Aspergillaceae</taxon>
        <taxon>Penicillium</taxon>
    </lineage>
</organism>
<evidence type="ECO:0000256" key="5">
    <source>
        <dbReference type="ARBA" id="ARBA00022777"/>
    </source>
</evidence>
<sequence>MTPRTYAPSPSTFAEDPDRYCEGGLYPLVIGDTLKCGRYRIVHKLGSGSSATVWLARDTSENKYVSLKVLSAITSAGYKELRILQGITNPKVNHKGRDLVIQLLDHFTISGPNSQHLGVVTAVAGSRLARRPGLPYNSLEWPRIIGLQIAEALAYLHLLGIAHGDCYTSNILNQLFPFDEWTEEELYACLGKPIKHYVRRLDGQPRGNNAPEYTVDPCNIPSLEARLATERILLIDLGAAFYHHEPPDTIITPVPYKAPEILFGGELTFAVDKWAFGCLLYGLCADHSRFKLLFGWNNDAMKDQVAMLGKPPEGLWKNWDFGRSPR</sequence>
<evidence type="ECO:0000256" key="7">
    <source>
        <dbReference type="ARBA" id="ARBA00047899"/>
    </source>
</evidence>
<dbReference type="GO" id="GO:0005737">
    <property type="term" value="C:cytoplasm"/>
    <property type="evidence" value="ECO:0007669"/>
    <property type="project" value="TreeGrafter"/>
</dbReference>
<evidence type="ECO:0000256" key="3">
    <source>
        <dbReference type="ARBA" id="ARBA00022679"/>
    </source>
</evidence>
<dbReference type="InterPro" id="IPR011009">
    <property type="entry name" value="Kinase-like_dom_sf"/>
</dbReference>